<organism evidence="1 2">
    <name type="scientific">Coprobacter fastidiosus NSB1 = JCM 33896</name>
    <dbReference type="NCBI Taxonomy" id="1349822"/>
    <lineage>
        <taxon>Bacteria</taxon>
        <taxon>Pseudomonadati</taxon>
        <taxon>Bacteroidota</taxon>
        <taxon>Bacteroidia</taxon>
        <taxon>Bacteroidales</taxon>
        <taxon>Barnesiellaceae</taxon>
        <taxon>Coprobacter</taxon>
    </lineage>
</organism>
<reference evidence="1 2" key="1">
    <citation type="submission" date="2018-10" db="EMBL/GenBank/DDBJ databases">
        <title>Genomic Encyclopedia of Archaeal and Bacterial Type Strains, Phase II (KMG-II): from individual species to whole genera.</title>
        <authorList>
            <person name="Goeker M."/>
        </authorList>
    </citation>
    <scope>NUCLEOTIDE SEQUENCE [LARGE SCALE GENOMIC DNA]</scope>
    <source>
        <strain evidence="1 2">NSB1</strain>
    </source>
</reference>
<dbReference type="AlphaFoldDB" id="A0A495VNP1"/>
<dbReference type="EMBL" id="RBXN01000006">
    <property type="protein sequence ID" value="RKT50946.1"/>
    <property type="molecule type" value="Genomic_DNA"/>
</dbReference>
<comment type="caution">
    <text evidence="1">The sequence shown here is derived from an EMBL/GenBank/DDBJ whole genome shotgun (WGS) entry which is preliminary data.</text>
</comment>
<evidence type="ECO:0000313" key="2">
    <source>
        <dbReference type="Proteomes" id="UP000269493"/>
    </source>
</evidence>
<dbReference type="GeneID" id="92929599"/>
<sequence>MENTRVKVELEIKPEMALLLGMVLHGGTYGYNVVSKLLTPKSLKDLHDIGQSIIDQVESERDMATYEKELLTRLNPEELAFFKELRSAESKK</sequence>
<proteinExistence type="predicted"/>
<dbReference type="RefSeq" id="WP_022600342.1">
    <property type="nucleotide sequence ID" value="NZ_KI440782.1"/>
</dbReference>
<keyword evidence="2" id="KW-1185">Reference proteome</keyword>
<evidence type="ECO:0000313" key="1">
    <source>
        <dbReference type="EMBL" id="RKT50946.1"/>
    </source>
</evidence>
<name>A0A495VNP1_9BACT</name>
<accession>A0A495VNP1</accession>
<gene>
    <name evidence="1" type="ORF">BC742_1906</name>
</gene>
<dbReference type="Proteomes" id="UP000269493">
    <property type="component" value="Unassembled WGS sequence"/>
</dbReference>
<protein>
    <submittedName>
        <fullName evidence="1">Uncharacterized protein</fullName>
    </submittedName>
</protein>